<gene>
    <name evidence="1" type="ORF">PoB_002001100</name>
</gene>
<evidence type="ECO:0008006" key="3">
    <source>
        <dbReference type="Google" id="ProtNLM"/>
    </source>
</evidence>
<dbReference type="EMBL" id="BLXT01002349">
    <property type="protein sequence ID" value="GFN93505.1"/>
    <property type="molecule type" value="Genomic_DNA"/>
</dbReference>
<dbReference type="AlphaFoldDB" id="A0AAV3ZFV3"/>
<dbReference type="Proteomes" id="UP000735302">
    <property type="component" value="Unassembled WGS sequence"/>
</dbReference>
<comment type="caution">
    <text evidence="1">The sequence shown here is derived from an EMBL/GenBank/DDBJ whole genome shotgun (WGS) entry which is preliminary data.</text>
</comment>
<evidence type="ECO:0000313" key="2">
    <source>
        <dbReference type="Proteomes" id="UP000735302"/>
    </source>
</evidence>
<organism evidence="1 2">
    <name type="scientific">Plakobranchus ocellatus</name>
    <dbReference type="NCBI Taxonomy" id="259542"/>
    <lineage>
        <taxon>Eukaryota</taxon>
        <taxon>Metazoa</taxon>
        <taxon>Spiralia</taxon>
        <taxon>Lophotrochozoa</taxon>
        <taxon>Mollusca</taxon>
        <taxon>Gastropoda</taxon>
        <taxon>Heterobranchia</taxon>
        <taxon>Euthyneura</taxon>
        <taxon>Panpulmonata</taxon>
        <taxon>Sacoglossa</taxon>
        <taxon>Placobranchoidea</taxon>
        <taxon>Plakobranchidae</taxon>
        <taxon>Plakobranchus</taxon>
    </lineage>
</organism>
<name>A0AAV3ZFV3_9GAST</name>
<proteinExistence type="predicted"/>
<reference evidence="1 2" key="1">
    <citation type="journal article" date="2021" name="Elife">
        <title>Chloroplast acquisition without the gene transfer in kleptoplastic sea slugs, Plakobranchus ocellatus.</title>
        <authorList>
            <person name="Maeda T."/>
            <person name="Takahashi S."/>
            <person name="Yoshida T."/>
            <person name="Shimamura S."/>
            <person name="Takaki Y."/>
            <person name="Nagai Y."/>
            <person name="Toyoda A."/>
            <person name="Suzuki Y."/>
            <person name="Arimoto A."/>
            <person name="Ishii H."/>
            <person name="Satoh N."/>
            <person name="Nishiyama T."/>
            <person name="Hasebe M."/>
            <person name="Maruyama T."/>
            <person name="Minagawa J."/>
            <person name="Obokata J."/>
            <person name="Shigenobu S."/>
        </authorList>
    </citation>
    <scope>NUCLEOTIDE SEQUENCE [LARGE SCALE GENOMIC DNA]</scope>
</reference>
<accession>A0AAV3ZFV3</accession>
<sequence>MPFEKKDVKLIVYQHLKNSDQTVSVYKDNTPSEDWISHFIKRHEVLSNRMCQNIKGTRAGINPEEVKKYFENLKTSLEGVPIGKILNYDETNLANDPGMKKFIFRRGMKYPERVINFSKISVMLSGIAEREMLPPYLVYKATNLWES</sequence>
<keyword evidence="2" id="KW-1185">Reference proteome</keyword>
<evidence type="ECO:0000313" key="1">
    <source>
        <dbReference type="EMBL" id="GFN93505.1"/>
    </source>
</evidence>
<protein>
    <recommendedName>
        <fullName evidence="3">HTH CENPB-type domain-containing protein</fullName>
    </recommendedName>
</protein>